<reference evidence="1 2" key="1">
    <citation type="submission" date="2021-06" db="EMBL/GenBank/DDBJ databases">
        <authorList>
            <person name="Palmer J.M."/>
        </authorList>
    </citation>
    <scope>NUCLEOTIDE SEQUENCE [LARGE SCALE GENOMIC DNA]</scope>
    <source>
        <strain evidence="1 2">GA_2019</strain>
        <tissue evidence="1">Muscle</tissue>
    </source>
</reference>
<comment type="caution">
    <text evidence="1">The sequence shown here is derived from an EMBL/GenBank/DDBJ whole genome shotgun (WGS) entry which is preliminary data.</text>
</comment>
<gene>
    <name evidence="1" type="ORF">GOODEAATRI_020657</name>
</gene>
<protein>
    <submittedName>
        <fullName evidence="1">Uncharacterized protein</fullName>
    </submittedName>
</protein>
<evidence type="ECO:0000313" key="2">
    <source>
        <dbReference type="Proteomes" id="UP001476798"/>
    </source>
</evidence>
<keyword evidence="2" id="KW-1185">Reference proteome</keyword>
<evidence type="ECO:0000313" key="1">
    <source>
        <dbReference type="EMBL" id="MEQ2182278.1"/>
    </source>
</evidence>
<organism evidence="1 2">
    <name type="scientific">Goodea atripinnis</name>
    <dbReference type="NCBI Taxonomy" id="208336"/>
    <lineage>
        <taxon>Eukaryota</taxon>
        <taxon>Metazoa</taxon>
        <taxon>Chordata</taxon>
        <taxon>Craniata</taxon>
        <taxon>Vertebrata</taxon>
        <taxon>Euteleostomi</taxon>
        <taxon>Actinopterygii</taxon>
        <taxon>Neopterygii</taxon>
        <taxon>Teleostei</taxon>
        <taxon>Neoteleostei</taxon>
        <taxon>Acanthomorphata</taxon>
        <taxon>Ovalentaria</taxon>
        <taxon>Atherinomorphae</taxon>
        <taxon>Cyprinodontiformes</taxon>
        <taxon>Goodeidae</taxon>
        <taxon>Goodea</taxon>
    </lineage>
</organism>
<dbReference type="EMBL" id="JAHRIO010071910">
    <property type="protein sequence ID" value="MEQ2182278.1"/>
    <property type="molecule type" value="Genomic_DNA"/>
</dbReference>
<sequence>MQSWDVFFHSADLSNPRNGHTFSFYLKGVSAVALTEDCTFSAGSPFVCFGGLRAKKGLIDRRRAWCGLQAVGVGFSTALRRQAAERTTSANLLLLHNNNTGREEEGQTGGDVQKVFRVEIWTHTAVK</sequence>
<accession>A0ABV0PFS3</accession>
<name>A0ABV0PFS3_9TELE</name>
<proteinExistence type="predicted"/>
<dbReference type="Proteomes" id="UP001476798">
    <property type="component" value="Unassembled WGS sequence"/>
</dbReference>